<name>A0A1I5WGS0_9FIRM</name>
<evidence type="ECO:0008006" key="3">
    <source>
        <dbReference type="Google" id="ProtNLM"/>
    </source>
</evidence>
<dbReference type="Proteomes" id="UP000182624">
    <property type="component" value="Unassembled WGS sequence"/>
</dbReference>
<dbReference type="AlphaFoldDB" id="A0A1I5WGS0"/>
<organism evidence="1 2">
    <name type="scientific">Butyrivibrio proteoclasticus</name>
    <dbReference type="NCBI Taxonomy" id="43305"/>
    <lineage>
        <taxon>Bacteria</taxon>
        <taxon>Bacillati</taxon>
        <taxon>Bacillota</taxon>
        <taxon>Clostridia</taxon>
        <taxon>Lachnospirales</taxon>
        <taxon>Lachnospiraceae</taxon>
        <taxon>Butyrivibrio</taxon>
    </lineage>
</organism>
<evidence type="ECO:0000313" key="1">
    <source>
        <dbReference type="EMBL" id="SFQ18875.1"/>
    </source>
</evidence>
<gene>
    <name evidence="1" type="ORF">SAMN04487928_12253</name>
</gene>
<sequence length="333" mass="36535">MDNGQMKKVAIKAGIFGAVSLVVMFQRAATKHILITDAAGTHIDRASTADSYNILIDRNVGNGQSGKLIIPLSKTVSSDDIVLEERYIDHELRIYIDSREEGFYLDNAVVTDIDILKSAVCIAENDSGSVCLDFVLDGLYASSSSLTESSTIEVEFAKPNETYDGVVVVDPCANDIYGTDGAIDIAYELKEISAKDEENNLKIFFTDLSGKNVTEERKSEFVKEAQADLVVALNAMKKDDLNEVKVAAYYNSKYFLRRLNNAEFADMLERSTAEKLGAVAEGVYEAKEDDLLLHTAVIPAARLYVEYGAADDEKKAAEGIYNAILKAYEAVNK</sequence>
<accession>A0A1I5WGS0</accession>
<reference evidence="2" key="1">
    <citation type="submission" date="2016-10" db="EMBL/GenBank/DDBJ databases">
        <authorList>
            <person name="Varghese N."/>
            <person name="Submissions S."/>
        </authorList>
    </citation>
    <scope>NUCLEOTIDE SEQUENCE [LARGE SCALE GENOMIC DNA]</scope>
    <source>
        <strain evidence="2">P18</strain>
    </source>
</reference>
<proteinExistence type="predicted"/>
<dbReference type="RefSeq" id="WP_074889988.1">
    <property type="nucleotide sequence ID" value="NZ_FOXO01000022.1"/>
</dbReference>
<protein>
    <recommendedName>
        <fullName evidence="3">N-acetylmuramoyl-L-alanine amidase</fullName>
    </recommendedName>
</protein>
<dbReference type="EMBL" id="FOXO01000022">
    <property type="protein sequence ID" value="SFQ18875.1"/>
    <property type="molecule type" value="Genomic_DNA"/>
</dbReference>
<dbReference type="Gene3D" id="3.40.630.40">
    <property type="entry name" value="Zn-dependent exopeptidases"/>
    <property type="match status" value="1"/>
</dbReference>
<dbReference type="OrthoDB" id="43070at2"/>
<keyword evidence="2" id="KW-1185">Reference proteome</keyword>
<evidence type="ECO:0000313" key="2">
    <source>
        <dbReference type="Proteomes" id="UP000182624"/>
    </source>
</evidence>